<reference evidence="3" key="2">
    <citation type="journal article" date="2024" name="Plant">
        <title>Genomic evolution and insights into agronomic trait innovations of Sesamum species.</title>
        <authorList>
            <person name="Miao H."/>
            <person name="Wang L."/>
            <person name="Qu L."/>
            <person name="Liu H."/>
            <person name="Sun Y."/>
            <person name="Le M."/>
            <person name="Wang Q."/>
            <person name="Wei S."/>
            <person name="Zheng Y."/>
            <person name="Lin W."/>
            <person name="Duan Y."/>
            <person name="Cao H."/>
            <person name="Xiong S."/>
            <person name="Wang X."/>
            <person name="Wei L."/>
            <person name="Li C."/>
            <person name="Ma Q."/>
            <person name="Ju M."/>
            <person name="Zhao R."/>
            <person name="Li G."/>
            <person name="Mu C."/>
            <person name="Tian Q."/>
            <person name="Mei H."/>
            <person name="Zhang T."/>
            <person name="Gao T."/>
            <person name="Zhang H."/>
        </authorList>
    </citation>
    <scope>NUCLEOTIDE SEQUENCE</scope>
    <source>
        <strain evidence="3">G02</strain>
    </source>
</reference>
<dbReference type="InterPro" id="IPR003099">
    <property type="entry name" value="Prephen_DH"/>
</dbReference>
<dbReference type="InterPro" id="IPR045011">
    <property type="entry name" value="TYRAAT1/2"/>
</dbReference>
<comment type="caution">
    <text evidence="3">The sequence shown here is derived from an EMBL/GenBank/DDBJ whole genome shotgun (WGS) entry which is preliminary data.</text>
</comment>
<dbReference type="EMBL" id="JACGWJ010000031">
    <property type="protein sequence ID" value="KAL0299344.1"/>
    <property type="molecule type" value="Genomic_DNA"/>
</dbReference>
<feature type="domain" description="Prephenate/arogenate dehydrogenase" evidence="2">
    <location>
        <begin position="9"/>
        <end position="282"/>
    </location>
</feature>
<accession>A0AAW2JY10</accession>
<dbReference type="PANTHER" id="PTHR43207">
    <property type="entry name" value="AROGENATE DEHYDROGENASE-RELATED"/>
    <property type="match status" value="1"/>
</dbReference>
<evidence type="ECO:0000256" key="1">
    <source>
        <dbReference type="ARBA" id="ARBA00023002"/>
    </source>
</evidence>
<sequence length="282" mass="31847">MSSSSQNYLKIGIIGFGPFAQFLVKTMIKQGHSIRATSRSDYTDLCTQLGVSFFRDMNAFLESNNDVILLSTSILSLSQVIKTLPLNCLRKPTLFVDVLSVKEYPRDLMLQVLPSDSDVLCTHPMFGPESGGHGWKDLSFMYDKVRITNEATCSSFLQIFSSEGCKMMEMTCEEHDKLAARSQFLTHTIGRVLAEMKVEPTPIDTKGFQKLVEVEEVTSAPGEICSPNNRYGLWLYLHHILSVGIHKSDLHKNNTQLREVELAFETVKQQLLKRTNEELEQS</sequence>
<dbReference type="GO" id="GO:0033730">
    <property type="term" value="F:arogenate dehydrogenase (NADP+) activity"/>
    <property type="evidence" value="ECO:0007669"/>
    <property type="project" value="InterPro"/>
</dbReference>
<evidence type="ECO:0000259" key="2">
    <source>
        <dbReference type="PROSITE" id="PS51176"/>
    </source>
</evidence>
<name>A0AAW2JY10_SESRA</name>
<protein>
    <submittedName>
        <fullName evidence="3">Arogenate dehydrogenase 1, chloroplastic</fullName>
    </submittedName>
</protein>
<dbReference type="AlphaFoldDB" id="A0AAW2JY10"/>
<dbReference type="GO" id="GO:0004665">
    <property type="term" value="F:prephenate dehydrogenase (NADP+) activity"/>
    <property type="evidence" value="ECO:0007669"/>
    <property type="project" value="InterPro"/>
</dbReference>
<dbReference type="PANTHER" id="PTHR43207:SF3">
    <property type="entry name" value="AROGENATE DEHYDROGENASE 1, CHLOROPLASTIC-LIKE"/>
    <property type="match status" value="1"/>
</dbReference>
<dbReference type="GO" id="GO:0008977">
    <property type="term" value="F:prephenate dehydrogenase (NAD+) activity"/>
    <property type="evidence" value="ECO:0007669"/>
    <property type="project" value="InterPro"/>
</dbReference>
<dbReference type="Gene3D" id="3.40.50.720">
    <property type="entry name" value="NAD(P)-binding Rossmann-like Domain"/>
    <property type="match status" value="1"/>
</dbReference>
<dbReference type="GO" id="GO:0070403">
    <property type="term" value="F:NAD+ binding"/>
    <property type="evidence" value="ECO:0007669"/>
    <property type="project" value="InterPro"/>
</dbReference>
<reference evidence="3" key="1">
    <citation type="submission" date="2020-06" db="EMBL/GenBank/DDBJ databases">
        <authorList>
            <person name="Li T."/>
            <person name="Hu X."/>
            <person name="Zhang T."/>
            <person name="Song X."/>
            <person name="Zhang H."/>
            <person name="Dai N."/>
            <person name="Sheng W."/>
            <person name="Hou X."/>
            <person name="Wei L."/>
        </authorList>
    </citation>
    <scope>NUCLEOTIDE SEQUENCE</scope>
    <source>
        <strain evidence="3">G02</strain>
        <tissue evidence="3">Leaf</tissue>
    </source>
</reference>
<dbReference type="Pfam" id="PF02153">
    <property type="entry name" value="PDH_N"/>
    <property type="match status" value="1"/>
</dbReference>
<gene>
    <name evidence="3" type="ORF">Sradi_6594200</name>
</gene>
<dbReference type="InterPro" id="IPR046826">
    <property type="entry name" value="PDH_N"/>
</dbReference>
<dbReference type="SUPFAM" id="SSF51735">
    <property type="entry name" value="NAD(P)-binding Rossmann-fold domains"/>
    <property type="match status" value="1"/>
</dbReference>
<dbReference type="InterPro" id="IPR059064">
    <property type="entry name" value="TYRAAT2_C"/>
</dbReference>
<dbReference type="InterPro" id="IPR036291">
    <property type="entry name" value="NAD(P)-bd_dom_sf"/>
</dbReference>
<dbReference type="Pfam" id="PF26213">
    <property type="entry name" value="TYRAAT1_C"/>
    <property type="match status" value="1"/>
</dbReference>
<evidence type="ECO:0000313" key="3">
    <source>
        <dbReference type="EMBL" id="KAL0299344.1"/>
    </source>
</evidence>
<dbReference type="PROSITE" id="PS51176">
    <property type="entry name" value="PDH_ADH"/>
    <property type="match status" value="1"/>
</dbReference>
<keyword evidence="1" id="KW-0560">Oxidoreductase</keyword>
<dbReference type="GO" id="GO:0006571">
    <property type="term" value="P:tyrosine biosynthetic process"/>
    <property type="evidence" value="ECO:0007669"/>
    <property type="project" value="InterPro"/>
</dbReference>
<proteinExistence type="predicted"/>
<organism evidence="3">
    <name type="scientific">Sesamum radiatum</name>
    <name type="common">Black benniseed</name>
    <dbReference type="NCBI Taxonomy" id="300843"/>
    <lineage>
        <taxon>Eukaryota</taxon>
        <taxon>Viridiplantae</taxon>
        <taxon>Streptophyta</taxon>
        <taxon>Embryophyta</taxon>
        <taxon>Tracheophyta</taxon>
        <taxon>Spermatophyta</taxon>
        <taxon>Magnoliopsida</taxon>
        <taxon>eudicotyledons</taxon>
        <taxon>Gunneridae</taxon>
        <taxon>Pentapetalae</taxon>
        <taxon>asterids</taxon>
        <taxon>lamiids</taxon>
        <taxon>Lamiales</taxon>
        <taxon>Pedaliaceae</taxon>
        <taxon>Sesamum</taxon>
    </lineage>
</organism>